<dbReference type="EMBL" id="KZ613464">
    <property type="protein sequence ID" value="PMD28551.1"/>
    <property type="molecule type" value="Genomic_DNA"/>
</dbReference>
<evidence type="ECO:0000259" key="1">
    <source>
        <dbReference type="Pfam" id="PF22939"/>
    </source>
</evidence>
<accession>A0A2J6QQL3</accession>
<dbReference type="InterPro" id="IPR054471">
    <property type="entry name" value="GPIID_WHD"/>
</dbReference>
<protein>
    <recommendedName>
        <fullName evidence="1">GPI inositol-deacylase winged helix domain-containing protein</fullName>
    </recommendedName>
</protein>
<dbReference type="AlphaFoldDB" id="A0A2J6QQL3"/>
<dbReference type="Pfam" id="PF22939">
    <property type="entry name" value="WHD_GPIID"/>
    <property type="match status" value="1"/>
</dbReference>
<gene>
    <name evidence="2" type="ORF">NA56DRAFT_17141</name>
</gene>
<dbReference type="STRING" id="1745343.A0A2J6QQL3"/>
<evidence type="ECO:0000313" key="3">
    <source>
        <dbReference type="Proteomes" id="UP000235672"/>
    </source>
</evidence>
<keyword evidence="3" id="KW-1185">Reference proteome</keyword>
<dbReference type="OrthoDB" id="3560868at2759"/>
<feature type="domain" description="GPI inositol-deacylase winged helix" evidence="1">
    <location>
        <begin position="16"/>
        <end position="99"/>
    </location>
</feature>
<proteinExistence type="predicted"/>
<evidence type="ECO:0000313" key="2">
    <source>
        <dbReference type="EMBL" id="PMD28551.1"/>
    </source>
</evidence>
<name>A0A2J6QQL3_9HELO</name>
<dbReference type="PANTHER" id="PTHR10039">
    <property type="entry name" value="AMELOGENIN"/>
    <property type="match status" value="1"/>
</dbReference>
<dbReference type="Proteomes" id="UP000235672">
    <property type="component" value="Unassembled WGS sequence"/>
</dbReference>
<reference evidence="2 3" key="1">
    <citation type="submission" date="2016-05" db="EMBL/GenBank/DDBJ databases">
        <title>A degradative enzymes factory behind the ericoid mycorrhizal symbiosis.</title>
        <authorList>
            <consortium name="DOE Joint Genome Institute"/>
            <person name="Martino E."/>
            <person name="Morin E."/>
            <person name="Grelet G."/>
            <person name="Kuo A."/>
            <person name="Kohler A."/>
            <person name="Daghino S."/>
            <person name="Barry K."/>
            <person name="Choi C."/>
            <person name="Cichocki N."/>
            <person name="Clum A."/>
            <person name="Copeland A."/>
            <person name="Hainaut M."/>
            <person name="Haridas S."/>
            <person name="Labutti K."/>
            <person name="Lindquist E."/>
            <person name="Lipzen A."/>
            <person name="Khouja H.-R."/>
            <person name="Murat C."/>
            <person name="Ohm R."/>
            <person name="Olson A."/>
            <person name="Spatafora J."/>
            <person name="Veneault-Fourrey C."/>
            <person name="Henrissat B."/>
            <person name="Grigoriev I."/>
            <person name="Martin F."/>
            <person name="Perotto S."/>
        </authorList>
    </citation>
    <scope>NUCLEOTIDE SEQUENCE [LARGE SCALE GENOMIC DNA]</scope>
    <source>
        <strain evidence="2 3">UAMH 7357</strain>
    </source>
</reference>
<sequence>MYERILRLLGRAHKAEKNLSRRVFMWLMYAREPLTCLQLHDILSLADPTKLRTEAPMDYESAIVISCGGLVDISLKSYRFIHLSVKEFLHSDSSVAAEFTRSCHQCDLEISITCLKYLAIKVPEEPLSGQLGLETSPDEMNRRFPFLSYAAKHWPSHTHEATVSNTAPGRRNKSDTLKELIFLIERFLNSKLVIMTWIESVYILQSWETCFSQLRSWAAYGSKAIFKKKLPALSHVADETLDLCKDLGVLHAEWHKTLIRCPVEIWGDITAFTPSRFLKPTKATEVNSLATISPWKDSICSVPLCQETQTSSNGTECAVLSIWPSRKFETEKDRFGTQPSDKLLGEISSRWIATYEIWSFQGDLHRLCRAIIHLEDAEILAQLQYTLNQGFWNSSRKLQFPTTVSATLHTFCILRTIYILHDYNSDSGPNITPLVLHLDFDCDLARRWPGPGARAYR</sequence>
<organism evidence="2 3">
    <name type="scientific">Hyaloscypha hepaticicola</name>
    <dbReference type="NCBI Taxonomy" id="2082293"/>
    <lineage>
        <taxon>Eukaryota</taxon>
        <taxon>Fungi</taxon>
        <taxon>Dikarya</taxon>
        <taxon>Ascomycota</taxon>
        <taxon>Pezizomycotina</taxon>
        <taxon>Leotiomycetes</taxon>
        <taxon>Helotiales</taxon>
        <taxon>Hyaloscyphaceae</taxon>
        <taxon>Hyaloscypha</taxon>
    </lineage>
</organism>